<proteinExistence type="predicted"/>
<evidence type="ECO:0000313" key="2">
    <source>
        <dbReference type="Proteomes" id="UP000814128"/>
    </source>
</evidence>
<organism evidence="1 2">
    <name type="scientific">Vararia minispora EC-137</name>
    <dbReference type="NCBI Taxonomy" id="1314806"/>
    <lineage>
        <taxon>Eukaryota</taxon>
        <taxon>Fungi</taxon>
        <taxon>Dikarya</taxon>
        <taxon>Basidiomycota</taxon>
        <taxon>Agaricomycotina</taxon>
        <taxon>Agaricomycetes</taxon>
        <taxon>Russulales</taxon>
        <taxon>Lachnocladiaceae</taxon>
        <taxon>Vararia</taxon>
    </lineage>
</organism>
<gene>
    <name evidence="1" type="ORF">K488DRAFT_89033</name>
</gene>
<reference evidence="1" key="2">
    <citation type="journal article" date="2022" name="New Phytol.">
        <title>Evolutionary transition to the ectomycorrhizal habit in the genomes of a hyperdiverse lineage of mushroom-forming fungi.</title>
        <authorList>
            <person name="Looney B."/>
            <person name="Miyauchi S."/>
            <person name="Morin E."/>
            <person name="Drula E."/>
            <person name="Courty P.E."/>
            <person name="Kohler A."/>
            <person name="Kuo A."/>
            <person name="LaButti K."/>
            <person name="Pangilinan J."/>
            <person name="Lipzen A."/>
            <person name="Riley R."/>
            <person name="Andreopoulos W."/>
            <person name="He G."/>
            <person name="Johnson J."/>
            <person name="Nolan M."/>
            <person name="Tritt A."/>
            <person name="Barry K.W."/>
            <person name="Grigoriev I.V."/>
            <person name="Nagy L.G."/>
            <person name="Hibbett D."/>
            <person name="Henrissat B."/>
            <person name="Matheny P.B."/>
            <person name="Labbe J."/>
            <person name="Martin F.M."/>
        </authorList>
    </citation>
    <scope>NUCLEOTIDE SEQUENCE</scope>
    <source>
        <strain evidence="1">EC-137</strain>
    </source>
</reference>
<name>A0ACB8QBZ4_9AGAM</name>
<sequence length="297" mass="32818">MVRTVVPSATPGPSQRPKTPELFSWMTPVTLPQQTYPPFDAQEWSFAQFPIGPPPSSYYPMPHVAPPTAPSPPDNLFDLVYPPPPRMLFAEQPWPTDSTTTWTAASTTTPVDSSALFTTMPHPTPSSAETTPTPPPNPSRRSRRANRPPRARDEVLGVLKISEPSQVLLDLTREKGLTAADSMTAHGLYSESTAYLECLHTGASEKLRHRTGTKTTKDALAAERLRFLEFSELRYIPIRKCVGCGYISLRGHTAATHRKRNPVAHPDFDVVLIADIASSVEEFVAVLKRNGRKERQA</sequence>
<reference evidence="1" key="1">
    <citation type="submission" date="2021-02" db="EMBL/GenBank/DDBJ databases">
        <authorList>
            <consortium name="DOE Joint Genome Institute"/>
            <person name="Ahrendt S."/>
            <person name="Looney B.P."/>
            <person name="Miyauchi S."/>
            <person name="Morin E."/>
            <person name="Drula E."/>
            <person name="Courty P.E."/>
            <person name="Chicoki N."/>
            <person name="Fauchery L."/>
            <person name="Kohler A."/>
            <person name="Kuo A."/>
            <person name="Labutti K."/>
            <person name="Pangilinan J."/>
            <person name="Lipzen A."/>
            <person name="Riley R."/>
            <person name="Andreopoulos W."/>
            <person name="He G."/>
            <person name="Johnson J."/>
            <person name="Barry K.W."/>
            <person name="Grigoriev I.V."/>
            <person name="Nagy L."/>
            <person name="Hibbett D."/>
            <person name="Henrissat B."/>
            <person name="Matheny P.B."/>
            <person name="Labbe J."/>
            <person name="Martin F."/>
        </authorList>
    </citation>
    <scope>NUCLEOTIDE SEQUENCE</scope>
    <source>
        <strain evidence="1">EC-137</strain>
    </source>
</reference>
<comment type="caution">
    <text evidence="1">The sequence shown here is derived from an EMBL/GenBank/DDBJ whole genome shotgun (WGS) entry which is preliminary data.</text>
</comment>
<protein>
    <submittedName>
        <fullName evidence="1">Uncharacterized protein</fullName>
    </submittedName>
</protein>
<keyword evidence="2" id="KW-1185">Reference proteome</keyword>
<dbReference type="EMBL" id="MU273696">
    <property type="protein sequence ID" value="KAI0029131.1"/>
    <property type="molecule type" value="Genomic_DNA"/>
</dbReference>
<accession>A0ACB8QBZ4</accession>
<evidence type="ECO:0000313" key="1">
    <source>
        <dbReference type="EMBL" id="KAI0029131.1"/>
    </source>
</evidence>
<dbReference type="Proteomes" id="UP000814128">
    <property type="component" value="Unassembled WGS sequence"/>
</dbReference>